<evidence type="ECO:0000256" key="1">
    <source>
        <dbReference type="SAM" id="Phobius"/>
    </source>
</evidence>
<reference evidence="2 3" key="1">
    <citation type="submission" date="2020-04" db="EMBL/GenBank/DDBJ databases">
        <authorList>
            <person name="De Canck E."/>
        </authorList>
    </citation>
    <scope>NUCLEOTIDE SEQUENCE [LARGE SCALE GENOMIC DNA]</scope>
    <source>
        <strain evidence="2 3">LMG 26690</strain>
    </source>
</reference>
<proteinExistence type="predicted"/>
<dbReference type="AlphaFoldDB" id="A0A6S6ZRC8"/>
<feature type="transmembrane region" description="Helical" evidence="1">
    <location>
        <begin position="45"/>
        <end position="66"/>
    </location>
</feature>
<dbReference type="EMBL" id="CADIJM010000003">
    <property type="protein sequence ID" value="CAB3687457.1"/>
    <property type="molecule type" value="Genomic_DNA"/>
</dbReference>
<sequence length="370" mass="40447">MIPIALPSASFFILLTAGFFAGLLLLGWGLVLAISRGARRTVRKYWKTSALLCVALLVPFGFYAWFQAMMWQIEREIERGEAARNVTLQQATTVSGVTMPAGTRLKLQDEGKLDTYVEASFPQAVSMLGVNATFVRRYLDAEYEKDTYVLLGRHPRSVILRGAGAQDVQGWRCDATQDIEFDVMPDGALKAFEQCVLADGNRAADLEIAPGAVLRGSDGTVYTDGSRDPDRWRVSVNGTTAVQVFGLYLSRPSLYLDASREVLRVTDAELACSTPFGGLTYPAGTQFKTARRKAAGEREPYPGVLVFSPWNGQAAKRAGHEDVPEGKSVLQTLQGEVVDIVDNEAAGVIRFDTFIIDGKEPARPARARCP</sequence>
<dbReference type="Proteomes" id="UP000494214">
    <property type="component" value="Unassembled WGS sequence"/>
</dbReference>
<feature type="transmembrane region" description="Helical" evidence="1">
    <location>
        <begin position="12"/>
        <end position="33"/>
    </location>
</feature>
<gene>
    <name evidence="2" type="ORF">LMG26690_01917</name>
</gene>
<keyword evidence="1" id="KW-1133">Transmembrane helix</keyword>
<accession>A0A6S6ZRC8</accession>
<dbReference type="RefSeq" id="WP_175122890.1">
    <property type="nucleotide sequence ID" value="NZ_CADIJM010000003.1"/>
</dbReference>
<keyword evidence="1" id="KW-0812">Transmembrane</keyword>
<evidence type="ECO:0000313" key="3">
    <source>
        <dbReference type="Proteomes" id="UP000494214"/>
    </source>
</evidence>
<name>A0A6S6ZRC8_9BURK</name>
<organism evidence="2 3">
    <name type="scientific">Achromobacter animicus</name>
    <dbReference type="NCBI Taxonomy" id="1389935"/>
    <lineage>
        <taxon>Bacteria</taxon>
        <taxon>Pseudomonadati</taxon>
        <taxon>Pseudomonadota</taxon>
        <taxon>Betaproteobacteria</taxon>
        <taxon>Burkholderiales</taxon>
        <taxon>Alcaligenaceae</taxon>
        <taxon>Achromobacter</taxon>
    </lineage>
</organism>
<keyword evidence="1" id="KW-0472">Membrane</keyword>
<evidence type="ECO:0000313" key="2">
    <source>
        <dbReference type="EMBL" id="CAB3687457.1"/>
    </source>
</evidence>
<keyword evidence="3" id="KW-1185">Reference proteome</keyword>
<protein>
    <submittedName>
        <fullName evidence="2">Uncharacterized protein</fullName>
    </submittedName>
</protein>